<dbReference type="GO" id="GO:0046872">
    <property type="term" value="F:metal ion binding"/>
    <property type="evidence" value="ECO:0007669"/>
    <property type="project" value="InterPro"/>
</dbReference>
<name>A0A919JLP9_9ACTN</name>
<dbReference type="InterPro" id="IPR034660">
    <property type="entry name" value="DinB/YfiT-like"/>
</dbReference>
<sequence>MRIGPRYGSDPLIVLDGDPAAVVAPLLGQRRRLADTLAGFDEAAWSAQSRCTAWSNQDVVVHLSITNRFWAHSINQARLGRPTRMLADFDPVQDPDALVRAVPREPAAKTLAGYRSTTEALADCLTKLSPQEWALPAESPLGHVPVTVLAHHALWDGWVHERDIAAGVDARCVTVDDEVRPALRFVAGFTAALGIVGATGVPRTPRRAAVVTVDPDVAFTVEVDDQVRVTDGVAPGAPVALQGRTIDVLEGLSVRAPLPVDAEYRWLTDGLQRTFESAADPRP</sequence>
<evidence type="ECO:0000313" key="2">
    <source>
        <dbReference type="EMBL" id="GIE51640.1"/>
    </source>
</evidence>
<keyword evidence="3" id="KW-1185">Reference proteome</keyword>
<dbReference type="AlphaFoldDB" id="A0A919JLP9"/>
<comment type="caution">
    <text evidence="2">The sequence shown here is derived from an EMBL/GenBank/DDBJ whole genome shotgun (WGS) entry which is preliminary data.</text>
</comment>
<dbReference type="Proteomes" id="UP000647172">
    <property type="component" value="Unassembled WGS sequence"/>
</dbReference>
<protein>
    <recommendedName>
        <fullName evidence="1">Mycothiol-dependent maleylpyruvate isomerase metal-binding domain-containing protein</fullName>
    </recommendedName>
</protein>
<accession>A0A919JLP9</accession>
<dbReference type="SUPFAM" id="SSF109854">
    <property type="entry name" value="DinB/YfiT-like putative metalloenzymes"/>
    <property type="match status" value="1"/>
</dbReference>
<dbReference type="InterPro" id="IPR024344">
    <property type="entry name" value="MDMPI_metal-binding"/>
</dbReference>
<evidence type="ECO:0000313" key="3">
    <source>
        <dbReference type="Proteomes" id="UP000647172"/>
    </source>
</evidence>
<dbReference type="NCBIfam" id="TIGR03083">
    <property type="entry name" value="maleylpyruvate isomerase family mycothiol-dependent enzyme"/>
    <property type="match status" value="1"/>
</dbReference>
<gene>
    <name evidence="2" type="ORF">Ani05nite_51740</name>
</gene>
<dbReference type="EMBL" id="BOMQ01000061">
    <property type="protein sequence ID" value="GIE51640.1"/>
    <property type="molecule type" value="Genomic_DNA"/>
</dbReference>
<organism evidence="2 3">
    <name type="scientific">Actinoplanes nipponensis</name>
    <dbReference type="NCBI Taxonomy" id="135950"/>
    <lineage>
        <taxon>Bacteria</taxon>
        <taxon>Bacillati</taxon>
        <taxon>Actinomycetota</taxon>
        <taxon>Actinomycetes</taxon>
        <taxon>Micromonosporales</taxon>
        <taxon>Micromonosporaceae</taxon>
        <taxon>Actinoplanes</taxon>
    </lineage>
</organism>
<reference evidence="2" key="1">
    <citation type="submission" date="2021-01" db="EMBL/GenBank/DDBJ databases">
        <title>Whole genome shotgun sequence of Actinoplanes nipponensis NBRC 14063.</title>
        <authorList>
            <person name="Komaki H."/>
            <person name="Tamura T."/>
        </authorList>
    </citation>
    <scope>NUCLEOTIDE SEQUENCE</scope>
    <source>
        <strain evidence="2">NBRC 14063</strain>
    </source>
</reference>
<dbReference type="RefSeq" id="WP_203772362.1">
    <property type="nucleotide sequence ID" value="NZ_BOMQ01000061.1"/>
</dbReference>
<proteinExistence type="predicted"/>
<dbReference type="InterPro" id="IPR017517">
    <property type="entry name" value="Maleyloyr_isom"/>
</dbReference>
<dbReference type="Gene3D" id="1.20.120.450">
    <property type="entry name" value="dinb family like domain"/>
    <property type="match status" value="1"/>
</dbReference>
<feature type="domain" description="Mycothiol-dependent maleylpyruvate isomerase metal-binding" evidence="1">
    <location>
        <begin position="29"/>
        <end position="165"/>
    </location>
</feature>
<evidence type="ECO:0000259" key="1">
    <source>
        <dbReference type="Pfam" id="PF11716"/>
    </source>
</evidence>
<dbReference type="Pfam" id="PF11716">
    <property type="entry name" value="MDMPI_N"/>
    <property type="match status" value="1"/>
</dbReference>